<feature type="compositionally biased region" description="Low complexity" evidence="1">
    <location>
        <begin position="128"/>
        <end position="138"/>
    </location>
</feature>
<feature type="compositionally biased region" description="Polar residues" evidence="1">
    <location>
        <begin position="368"/>
        <end position="398"/>
    </location>
</feature>
<dbReference type="OMA" id="YPEEAGH"/>
<feature type="compositionally biased region" description="Basic residues" evidence="1">
    <location>
        <begin position="161"/>
        <end position="171"/>
    </location>
</feature>
<evidence type="ECO:0000313" key="2">
    <source>
        <dbReference type="EMBL" id="PCH34050.1"/>
    </source>
</evidence>
<dbReference type="EMBL" id="KB467831">
    <property type="protein sequence ID" value="PCH34050.1"/>
    <property type="molecule type" value="Genomic_DNA"/>
</dbReference>
<organism evidence="2 3">
    <name type="scientific">Wolfiporia cocos (strain MD-104)</name>
    <name type="common">Brown rot fungus</name>
    <dbReference type="NCBI Taxonomy" id="742152"/>
    <lineage>
        <taxon>Eukaryota</taxon>
        <taxon>Fungi</taxon>
        <taxon>Dikarya</taxon>
        <taxon>Basidiomycota</taxon>
        <taxon>Agaricomycotina</taxon>
        <taxon>Agaricomycetes</taxon>
        <taxon>Polyporales</taxon>
        <taxon>Phaeolaceae</taxon>
        <taxon>Wolfiporia</taxon>
    </lineage>
</organism>
<reference evidence="2 3" key="1">
    <citation type="journal article" date="2012" name="Science">
        <title>The Paleozoic origin of enzymatic lignin decomposition reconstructed from 31 fungal genomes.</title>
        <authorList>
            <person name="Floudas D."/>
            <person name="Binder M."/>
            <person name="Riley R."/>
            <person name="Barry K."/>
            <person name="Blanchette R.A."/>
            <person name="Henrissat B."/>
            <person name="Martinez A.T."/>
            <person name="Otillar R."/>
            <person name="Spatafora J.W."/>
            <person name="Yadav J.S."/>
            <person name="Aerts A."/>
            <person name="Benoit I."/>
            <person name="Boyd A."/>
            <person name="Carlson A."/>
            <person name="Copeland A."/>
            <person name="Coutinho P.M."/>
            <person name="de Vries R.P."/>
            <person name="Ferreira P."/>
            <person name="Findley K."/>
            <person name="Foster B."/>
            <person name="Gaskell J."/>
            <person name="Glotzer D."/>
            <person name="Gorecki P."/>
            <person name="Heitman J."/>
            <person name="Hesse C."/>
            <person name="Hori C."/>
            <person name="Igarashi K."/>
            <person name="Jurgens J.A."/>
            <person name="Kallen N."/>
            <person name="Kersten P."/>
            <person name="Kohler A."/>
            <person name="Kuees U."/>
            <person name="Kumar T.K.A."/>
            <person name="Kuo A."/>
            <person name="LaButti K."/>
            <person name="Larrondo L.F."/>
            <person name="Lindquist E."/>
            <person name="Ling A."/>
            <person name="Lombard V."/>
            <person name="Lucas S."/>
            <person name="Lundell T."/>
            <person name="Martin R."/>
            <person name="McLaughlin D.J."/>
            <person name="Morgenstern I."/>
            <person name="Morin E."/>
            <person name="Murat C."/>
            <person name="Nagy L.G."/>
            <person name="Nolan M."/>
            <person name="Ohm R.A."/>
            <person name="Patyshakuliyeva A."/>
            <person name="Rokas A."/>
            <person name="Ruiz-Duenas F.J."/>
            <person name="Sabat G."/>
            <person name="Salamov A."/>
            <person name="Samejima M."/>
            <person name="Schmutz J."/>
            <person name="Slot J.C."/>
            <person name="St John F."/>
            <person name="Stenlid J."/>
            <person name="Sun H."/>
            <person name="Sun S."/>
            <person name="Syed K."/>
            <person name="Tsang A."/>
            <person name="Wiebenga A."/>
            <person name="Young D."/>
            <person name="Pisabarro A."/>
            <person name="Eastwood D.C."/>
            <person name="Martin F."/>
            <person name="Cullen D."/>
            <person name="Grigoriev I.V."/>
            <person name="Hibbett D.S."/>
        </authorList>
    </citation>
    <scope>NUCLEOTIDE SEQUENCE [LARGE SCALE GENOMIC DNA]</scope>
    <source>
        <strain evidence="2 3">MD-104</strain>
    </source>
</reference>
<feature type="region of interest" description="Disordered" evidence="1">
    <location>
        <begin position="201"/>
        <end position="441"/>
    </location>
</feature>
<keyword evidence="3" id="KW-1185">Reference proteome</keyword>
<protein>
    <submittedName>
        <fullName evidence="2">Uncharacterized protein</fullName>
    </submittedName>
</protein>
<feature type="compositionally biased region" description="Basic and acidic residues" evidence="1">
    <location>
        <begin position="419"/>
        <end position="429"/>
    </location>
</feature>
<evidence type="ECO:0000313" key="3">
    <source>
        <dbReference type="Proteomes" id="UP000218811"/>
    </source>
</evidence>
<proteinExistence type="predicted"/>
<feature type="region of interest" description="Disordered" evidence="1">
    <location>
        <begin position="1"/>
        <end position="172"/>
    </location>
</feature>
<feature type="compositionally biased region" description="Acidic residues" evidence="1">
    <location>
        <begin position="223"/>
        <end position="243"/>
    </location>
</feature>
<dbReference type="OrthoDB" id="5396103at2759"/>
<dbReference type="STRING" id="742152.A0A2H3IVN4"/>
<sequence length="441" mass="47722">MLGPSARPSLPTSSSDFALPVPSTSSTSGTLPAYDSEDLSPLMLRWRRPSLLVPRASHTEEKSFRSPLATSVTLHRSDTANSEEESGSDRDSKMWTDSSSSLDSGANTPPLPGLPAAGPEAERDQDSTMKSNSRSRSPSTPPPQKPSSSSHQDAPYLPRTSGRRPSHHLKVPRILSLISESRPDECEVQSEAQFQRLVASCCELPSQPRVPRAPSDRGRYPEEAIEDEPPRDDESSDDGENDDTVPYSSVEPISIVKPGTPQPNSHGDDMGILDSPGGMPMDVDMQPSSILSSPIMSWRHTPPPTSSVVRSNKRKMEDRYDPYPTANKRRAVSPSISHFRDPQRAHSGSRTPGGTPRLIMPTPIPISTPGSGSIASSPTIGPSYYNRGTASVMSSPTLRPQMGLGSPILRPILPRPRRHTDAQKEREVEGAGAGVSELRLR</sequence>
<dbReference type="AlphaFoldDB" id="A0A2H3IVN4"/>
<gene>
    <name evidence="2" type="ORF">WOLCODRAFT_135474</name>
</gene>
<accession>A0A2H3IVN4</accession>
<feature type="compositionally biased region" description="Polar residues" evidence="1">
    <location>
        <begin position="95"/>
        <end position="107"/>
    </location>
</feature>
<dbReference type="Proteomes" id="UP000218811">
    <property type="component" value="Unassembled WGS sequence"/>
</dbReference>
<name>A0A2H3IVN4_WOLCO</name>
<evidence type="ECO:0000256" key="1">
    <source>
        <dbReference type="SAM" id="MobiDB-lite"/>
    </source>
</evidence>
<feature type="compositionally biased region" description="Polar residues" evidence="1">
    <location>
        <begin position="286"/>
        <end position="295"/>
    </location>
</feature>
<feature type="compositionally biased region" description="Polar residues" evidence="1">
    <location>
        <begin position="10"/>
        <end position="30"/>
    </location>
</feature>